<evidence type="ECO:0000313" key="7">
    <source>
        <dbReference type="EMBL" id="OWT42468.1"/>
    </source>
</evidence>
<reference evidence="7 8" key="1">
    <citation type="journal article" date="2016" name="PLoS Pathog.">
        <title>Biosynthesis of antibiotic leucinostatins in bio-control fungus Purpureocillium lilacinum and their inhibition on phytophthora revealed by genome mining.</title>
        <authorList>
            <person name="Wang G."/>
            <person name="Liu Z."/>
            <person name="Lin R."/>
            <person name="Li E."/>
            <person name="Mao Z."/>
            <person name="Ling J."/>
            <person name="Yang Y."/>
            <person name="Yin W.B."/>
            <person name="Xie B."/>
        </authorList>
    </citation>
    <scope>NUCLEOTIDE SEQUENCE [LARGE SCALE GENOMIC DNA]</scope>
    <source>
        <strain evidence="7">170</strain>
    </source>
</reference>
<keyword evidence="8" id="KW-1185">Reference proteome</keyword>
<dbReference type="InterPro" id="IPR052035">
    <property type="entry name" value="ZnF_BED_domain_contain"/>
</dbReference>
<dbReference type="AlphaFoldDB" id="A0A219ANP9"/>
<evidence type="ECO:0000256" key="5">
    <source>
        <dbReference type="ARBA" id="ARBA00023242"/>
    </source>
</evidence>
<dbReference type="InterPro" id="IPR012337">
    <property type="entry name" value="RNaseH-like_sf"/>
</dbReference>
<dbReference type="GO" id="GO:0005634">
    <property type="term" value="C:nucleus"/>
    <property type="evidence" value="ECO:0007669"/>
    <property type="project" value="UniProtKB-SubCell"/>
</dbReference>
<dbReference type="PANTHER" id="PTHR46481">
    <property type="entry name" value="ZINC FINGER BED DOMAIN-CONTAINING PROTEIN 4"/>
    <property type="match status" value="1"/>
</dbReference>
<dbReference type="OrthoDB" id="5453163at2759"/>
<organism evidence="7 8">
    <name type="scientific">Pochonia chlamydosporia 170</name>
    <dbReference type="NCBI Taxonomy" id="1380566"/>
    <lineage>
        <taxon>Eukaryota</taxon>
        <taxon>Fungi</taxon>
        <taxon>Dikarya</taxon>
        <taxon>Ascomycota</taxon>
        <taxon>Pezizomycotina</taxon>
        <taxon>Sordariomycetes</taxon>
        <taxon>Hypocreomycetidae</taxon>
        <taxon>Hypocreales</taxon>
        <taxon>Clavicipitaceae</taxon>
        <taxon>Pochonia</taxon>
    </lineage>
</organism>
<proteinExistence type="predicted"/>
<comment type="caution">
    <text evidence="7">The sequence shown here is derived from an EMBL/GenBank/DDBJ whole genome shotgun (WGS) entry which is preliminary data.</text>
</comment>
<dbReference type="GO" id="GO:0008270">
    <property type="term" value="F:zinc ion binding"/>
    <property type="evidence" value="ECO:0007669"/>
    <property type="project" value="UniProtKB-KW"/>
</dbReference>
<keyword evidence="2" id="KW-0479">Metal-binding</keyword>
<evidence type="ECO:0000256" key="6">
    <source>
        <dbReference type="SAM" id="MobiDB-lite"/>
    </source>
</evidence>
<sequence>MASSINEDSLSAVTSSQFDDLSPAEHGRLDAELEALDQSSATSRKRPYKKKCTEIWSYSRKPKGVERGKDQWKHQIWYCGQIVGHGNRTRPCPYSSTNMKRIREHLTKNHLITLSNGDGEPLAKRQATLLRGFDIQKAHPSSQFTTVEKQLLRRVFDKGDIAEKLIRLLASNNQSLRSVEWKEFIEFSNTLNPFASEVLPNRKQAKETLVSIHRKYKRRVMRRLRNSLSKIHFSVDVWSSPTRTNLQAICCHFLDEKTRKVTKACLALANHPEQYRAEEQADAFLRVIKEYNISHNRIGAFISDNHGSNDKMIRILKKTIKELPPVEHIRIRCLGHVINLAASAFIYRQNNEADELSKLNLPTQGKKKEKDEIKPPSEWRKLGPVGKLFNLVKLIHASNANINSFTNITGCQMPLPNATRWNSWFIMIHKALKLRKGIIQWSSSRKSAQEDCLTHDEWRELFNYKNFLLPFWQATKAAEGDRASLQSVQLSMDYLADHYAKATEFYKDNASTKARILTSHLTFDKYYNITDQAPLYAASILLHPSLRRSYLDKQWAALSTKNETPYIENAVKATTSLWEKYKPQDGDAEGSSKPGEQSSFDVFMQSVLQDNSTCDEFERFIKGDKFPIHRSPLEWWPEPTQGDMYPNLQQFAIDVFTIPPMLSDKTASVDRTSKLGVNAGCHVGYEN</sequence>
<feature type="compositionally biased region" description="Polar residues" evidence="6">
    <location>
        <begin position="1"/>
        <end position="19"/>
    </location>
</feature>
<feature type="region of interest" description="Disordered" evidence="6">
    <location>
        <begin position="1"/>
        <end position="24"/>
    </location>
</feature>
<accession>A0A219ANP9</accession>
<evidence type="ECO:0000256" key="1">
    <source>
        <dbReference type="ARBA" id="ARBA00004123"/>
    </source>
</evidence>
<keyword evidence="4" id="KW-0862">Zinc</keyword>
<dbReference type="GeneID" id="28858866"/>
<dbReference type="STRING" id="1380566.A0A219ANP9"/>
<keyword evidence="3" id="KW-0863">Zinc-finger</keyword>
<keyword evidence="5" id="KW-0539">Nucleus</keyword>
<dbReference type="EMBL" id="LSBJ02000015">
    <property type="protein sequence ID" value="OWT42468.1"/>
    <property type="molecule type" value="Genomic_DNA"/>
</dbReference>
<comment type="subcellular location">
    <subcellularLocation>
        <location evidence="1">Nucleus</location>
    </subcellularLocation>
</comment>
<dbReference type="KEGG" id="pchm:VFPPC_18439"/>
<evidence type="ECO:0000256" key="4">
    <source>
        <dbReference type="ARBA" id="ARBA00022833"/>
    </source>
</evidence>
<dbReference type="PANTHER" id="PTHR46481:SF10">
    <property type="entry name" value="ZINC FINGER BED DOMAIN-CONTAINING PROTEIN 39"/>
    <property type="match status" value="1"/>
</dbReference>
<dbReference type="Proteomes" id="UP000078397">
    <property type="component" value="Unassembled WGS sequence"/>
</dbReference>
<protein>
    <submittedName>
        <fullName evidence="7">Uncharacterized protein</fullName>
    </submittedName>
</protein>
<evidence type="ECO:0000256" key="2">
    <source>
        <dbReference type="ARBA" id="ARBA00022723"/>
    </source>
</evidence>
<evidence type="ECO:0000313" key="8">
    <source>
        <dbReference type="Proteomes" id="UP000078397"/>
    </source>
</evidence>
<evidence type="ECO:0000256" key="3">
    <source>
        <dbReference type="ARBA" id="ARBA00022771"/>
    </source>
</evidence>
<gene>
    <name evidence="7" type="ORF">VFPPC_18439</name>
</gene>
<dbReference type="SUPFAM" id="SSF53098">
    <property type="entry name" value="Ribonuclease H-like"/>
    <property type="match status" value="1"/>
</dbReference>
<name>A0A219ANP9_METCM</name>
<dbReference type="RefSeq" id="XP_018135953.2">
    <property type="nucleotide sequence ID" value="XM_018294872.2"/>
</dbReference>